<reference evidence="1 2" key="1">
    <citation type="submission" date="2020-01" db="EMBL/GenBank/DDBJ databases">
        <authorList>
            <person name="Rodrigo-Torres L."/>
            <person name="Arahal R. D."/>
            <person name="Lucena T."/>
        </authorList>
    </citation>
    <scope>NUCLEOTIDE SEQUENCE [LARGE SCALE GENOMIC DNA]</scope>
    <source>
        <strain evidence="1 2">CECT 9293</strain>
    </source>
</reference>
<evidence type="ECO:0000313" key="1">
    <source>
        <dbReference type="EMBL" id="CAA7193868.1"/>
    </source>
</evidence>
<dbReference type="RefSeq" id="WP_162031245.1">
    <property type="nucleotide sequence ID" value="NZ_CACVBR010000002.1"/>
</dbReference>
<accession>A0A6N4X3S1</accession>
<evidence type="ECO:0000313" key="2">
    <source>
        <dbReference type="Proteomes" id="UP000445144"/>
    </source>
</evidence>
<proteinExistence type="predicted"/>
<protein>
    <submittedName>
        <fullName evidence="1">Uncharacterized protein</fullName>
    </submittedName>
</protein>
<name>A0A6N4X3S1_9FLAO</name>
<dbReference type="Proteomes" id="UP000445144">
    <property type="component" value="Unassembled WGS sequence"/>
</dbReference>
<gene>
    <name evidence="1" type="ORF">CHRY9293_00248</name>
</gene>
<dbReference type="AlphaFoldDB" id="A0A6N4X3S1"/>
<keyword evidence="2" id="KW-1185">Reference proteome</keyword>
<organism evidence="1 2">
    <name type="scientific">Chryseobacterium potabilaquae</name>
    <dbReference type="NCBI Taxonomy" id="2675057"/>
    <lineage>
        <taxon>Bacteria</taxon>
        <taxon>Pseudomonadati</taxon>
        <taxon>Bacteroidota</taxon>
        <taxon>Flavobacteriia</taxon>
        <taxon>Flavobacteriales</taxon>
        <taxon>Weeksellaceae</taxon>
        <taxon>Chryseobacterium group</taxon>
        <taxon>Chryseobacterium</taxon>
    </lineage>
</organism>
<dbReference type="EMBL" id="CACVBR010000002">
    <property type="protein sequence ID" value="CAA7193868.1"/>
    <property type="molecule type" value="Genomic_DNA"/>
</dbReference>
<sequence length="247" mass="26065">MKLTRHNNIKKLLFVVPLVIGSYFNAQVRIADSNANSSAANSSAFIDASSNPAFNLSPEKGKGLLYPRTDLTLFTTFGGQTPFGIPNNYPNHYDGLMVFNTATSGQAGVGTTEGGVLTAGYWYYDNKSGTTNGGTWRPVGGSGASPKVDILTTETMTNTLVNSAQVFAIKGSFTATGASTAVNIPAPTGMTSLYSITIYKAGTGTVFSRDLYSYDVVATPGNAITGSPTMSIVYPSGTYDYVLEYLK</sequence>